<name>A0A059FB91_9PROT</name>
<proteinExistence type="predicted"/>
<dbReference type="InterPro" id="IPR029000">
    <property type="entry name" value="Cyclophilin-like_dom_sf"/>
</dbReference>
<keyword evidence="6" id="KW-1185">Reference proteome</keyword>
<dbReference type="GO" id="GO:0016787">
    <property type="term" value="F:hydrolase activity"/>
    <property type="evidence" value="ECO:0007669"/>
    <property type="project" value="UniProtKB-KW"/>
</dbReference>
<evidence type="ECO:0000256" key="1">
    <source>
        <dbReference type="ARBA" id="ARBA00022741"/>
    </source>
</evidence>
<comment type="caution">
    <text evidence="5">The sequence shown here is derived from an EMBL/GenBank/DDBJ whole genome shotgun (WGS) entry which is preliminary data.</text>
</comment>
<reference evidence="5 6" key="1">
    <citation type="journal article" date="2014" name="Antonie Van Leeuwenhoek">
        <title>Hyphomonas beringensis sp. nov. and Hyphomonas chukchiensis sp. nov., isolated from surface seawater of the Bering Sea and Chukchi Sea.</title>
        <authorList>
            <person name="Li C."/>
            <person name="Lai Q."/>
            <person name="Li G."/>
            <person name="Dong C."/>
            <person name="Wang J."/>
            <person name="Liao Y."/>
            <person name="Shao Z."/>
        </authorList>
    </citation>
    <scope>NUCLEOTIDE SEQUENCE [LARGE SCALE GENOMIC DNA]</scope>
    <source>
        <strain evidence="5 6">VP2</strain>
    </source>
</reference>
<gene>
    <name evidence="5" type="ORF">HJA_12404</name>
</gene>
<evidence type="ECO:0000256" key="3">
    <source>
        <dbReference type="ARBA" id="ARBA00022840"/>
    </source>
</evidence>
<feature type="domain" description="Carboxyltransferase" evidence="4">
    <location>
        <begin position="1"/>
        <end position="151"/>
    </location>
</feature>
<dbReference type="PANTHER" id="PTHR34698:SF2">
    <property type="entry name" value="5-OXOPROLINASE SUBUNIT B"/>
    <property type="match status" value="1"/>
</dbReference>
<dbReference type="Gene3D" id="2.40.100.10">
    <property type="entry name" value="Cyclophilin-like"/>
    <property type="match status" value="1"/>
</dbReference>
<dbReference type="InterPro" id="IPR010016">
    <property type="entry name" value="PxpB"/>
</dbReference>
<evidence type="ECO:0000313" key="5">
    <source>
        <dbReference type="EMBL" id="KCZ87803.1"/>
    </source>
</evidence>
<evidence type="ECO:0000256" key="2">
    <source>
        <dbReference type="ARBA" id="ARBA00022801"/>
    </source>
</evidence>
<sequence>MAVRFDPFMCAPSEAVAQLKDWLKSYEEQSSGTGEPIELTLDTSSANAPDLEALAQQNNLSTDAFLQKVIQSDLVVDMLGFTPGFAYVDGVDKSLVAERLSVPRVRVPAGSVGLLSGQIGLYALGGPGGWPIIGRVHERLFDAKRHEPFLLQAGQPISLKLVGG</sequence>
<keyword evidence="1" id="KW-0547">Nucleotide-binding</keyword>
<dbReference type="EMBL" id="ARYJ01000007">
    <property type="protein sequence ID" value="KCZ87803.1"/>
    <property type="molecule type" value="Genomic_DNA"/>
</dbReference>
<evidence type="ECO:0000259" key="4">
    <source>
        <dbReference type="SMART" id="SM00796"/>
    </source>
</evidence>
<keyword evidence="3" id="KW-0067">ATP-binding</keyword>
<dbReference type="Pfam" id="PF02682">
    <property type="entry name" value="CT_C_D"/>
    <property type="match status" value="1"/>
</dbReference>
<dbReference type="InterPro" id="IPR003833">
    <property type="entry name" value="CT_C_D"/>
</dbReference>
<dbReference type="eggNOG" id="COG2049">
    <property type="taxonomic scope" value="Bacteria"/>
</dbReference>
<dbReference type="GO" id="GO:0005524">
    <property type="term" value="F:ATP binding"/>
    <property type="evidence" value="ECO:0007669"/>
    <property type="project" value="UniProtKB-KW"/>
</dbReference>
<organism evidence="5 6">
    <name type="scientific">Hyphomonas jannaschiana VP2</name>
    <dbReference type="NCBI Taxonomy" id="1280952"/>
    <lineage>
        <taxon>Bacteria</taxon>
        <taxon>Pseudomonadati</taxon>
        <taxon>Pseudomonadota</taxon>
        <taxon>Alphaproteobacteria</taxon>
        <taxon>Hyphomonadales</taxon>
        <taxon>Hyphomonadaceae</taxon>
        <taxon>Hyphomonas</taxon>
    </lineage>
</organism>
<dbReference type="AlphaFoldDB" id="A0A059FB91"/>
<dbReference type="SMART" id="SM00796">
    <property type="entry name" value="AHS1"/>
    <property type="match status" value="1"/>
</dbReference>
<accession>A0A059FB91</accession>
<dbReference type="PANTHER" id="PTHR34698">
    <property type="entry name" value="5-OXOPROLINASE SUBUNIT B"/>
    <property type="match status" value="1"/>
</dbReference>
<dbReference type="Proteomes" id="UP000024816">
    <property type="component" value="Unassembled WGS sequence"/>
</dbReference>
<dbReference type="STRING" id="1280952.HJA_12404"/>
<dbReference type="SUPFAM" id="SSF50891">
    <property type="entry name" value="Cyclophilin-like"/>
    <property type="match status" value="1"/>
</dbReference>
<dbReference type="PATRIC" id="fig|1280952.3.peg.2483"/>
<protein>
    <submittedName>
        <fullName evidence="5">Allophanate hydrolase subunit 1</fullName>
    </submittedName>
</protein>
<evidence type="ECO:0000313" key="6">
    <source>
        <dbReference type="Proteomes" id="UP000024816"/>
    </source>
</evidence>
<keyword evidence="2 5" id="KW-0378">Hydrolase</keyword>